<dbReference type="GO" id="GO:0005886">
    <property type="term" value="C:plasma membrane"/>
    <property type="evidence" value="ECO:0007669"/>
    <property type="project" value="UniProtKB-SubCell"/>
</dbReference>
<evidence type="ECO:0000256" key="1">
    <source>
        <dbReference type="ARBA" id="ARBA00004651"/>
    </source>
</evidence>
<feature type="transmembrane region" description="Helical" evidence="7">
    <location>
        <begin position="37"/>
        <end position="58"/>
    </location>
</feature>
<feature type="transmembrane region" description="Helical" evidence="7">
    <location>
        <begin position="260"/>
        <end position="278"/>
    </location>
</feature>
<keyword evidence="3 7" id="KW-0812">Transmembrane</keyword>
<dbReference type="GeneID" id="24850238"/>
<feature type="domain" description="Major facilitator superfamily (MFS) profile" evidence="8">
    <location>
        <begin position="1"/>
        <end position="386"/>
    </location>
</feature>
<feature type="transmembrane region" description="Helical" evidence="7">
    <location>
        <begin position="341"/>
        <end position="362"/>
    </location>
</feature>
<keyword evidence="2" id="KW-1003">Cell membrane</keyword>
<name>A0A0E3LTN0_METMZ</name>
<evidence type="ECO:0000256" key="3">
    <source>
        <dbReference type="ARBA" id="ARBA00022692"/>
    </source>
</evidence>
<accession>A0A0E3LTN0</accession>
<dbReference type="PATRIC" id="fig|213585.10.peg.747"/>
<feature type="region of interest" description="Disordered" evidence="6">
    <location>
        <begin position="177"/>
        <end position="209"/>
    </location>
</feature>
<dbReference type="Pfam" id="PF07690">
    <property type="entry name" value="MFS_1"/>
    <property type="match status" value="1"/>
</dbReference>
<feature type="transmembrane region" description="Helical" evidence="7">
    <location>
        <begin position="368"/>
        <end position="385"/>
    </location>
</feature>
<dbReference type="InterPro" id="IPR020846">
    <property type="entry name" value="MFS_dom"/>
</dbReference>
<feature type="transmembrane region" description="Helical" evidence="7">
    <location>
        <begin position="226"/>
        <end position="248"/>
    </location>
</feature>
<evidence type="ECO:0000313" key="10">
    <source>
        <dbReference type="Proteomes" id="UP000033097"/>
    </source>
</evidence>
<dbReference type="PANTHER" id="PTHR43124">
    <property type="entry name" value="PURINE EFFLUX PUMP PBUE"/>
    <property type="match status" value="1"/>
</dbReference>
<evidence type="ECO:0000256" key="5">
    <source>
        <dbReference type="ARBA" id="ARBA00023136"/>
    </source>
</evidence>
<evidence type="ECO:0000256" key="4">
    <source>
        <dbReference type="ARBA" id="ARBA00022989"/>
    </source>
</evidence>
<protein>
    <submittedName>
        <fullName evidence="9">Putative permease</fullName>
    </submittedName>
</protein>
<dbReference type="PROSITE" id="PS50850">
    <property type="entry name" value="MFS"/>
    <property type="match status" value="1"/>
</dbReference>
<keyword evidence="5 7" id="KW-0472">Membrane</keyword>
<evidence type="ECO:0000256" key="2">
    <source>
        <dbReference type="ARBA" id="ARBA00022475"/>
    </source>
</evidence>
<evidence type="ECO:0000313" key="9">
    <source>
        <dbReference type="EMBL" id="AKB63806.1"/>
    </source>
</evidence>
<reference evidence="9 10" key="1">
    <citation type="submission" date="2014-07" db="EMBL/GenBank/DDBJ databases">
        <title>Methanogenic archaea and the global carbon cycle.</title>
        <authorList>
            <person name="Henriksen J.R."/>
            <person name="Luke J."/>
            <person name="Reinhart S."/>
            <person name="Benedict M.N."/>
            <person name="Youngblut N.D."/>
            <person name="Metcalf M.E."/>
            <person name="Whitaker R.J."/>
            <person name="Metcalf W.W."/>
        </authorList>
    </citation>
    <scope>NUCLEOTIDE SEQUENCE [LARGE SCALE GENOMIC DNA]</scope>
    <source>
        <strain evidence="9 10">S-6</strain>
    </source>
</reference>
<dbReference type="STRING" id="213585.MSMAS_0610"/>
<dbReference type="HOGENOM" id="CLU_061499_0_0_2"/>
<feature type="transmembrane region" description="Helical" evidence="7">
    <location>
        <begin position="310"/>
        <end position="329"/>
    </location>
</feature>
<organism evidence="9 10">
    <name type="scientific">Methanosarcina mazei S-6</name>
    <dbReference type="NCBI Taxonomy" id="213585"/>
    <lineage>
        <taxon>Archaea</taxon>
        <taxon>Methanobacteriati</taxon>
        <taxon>Methanobacteriota</taxon>
        <taxon>Stenosarchaea group</taxon>
        <taxon>Methanomicrobia</taxon>
        <taxon>Methanosarcinales</taxon>
        <taxon>Methanosarcinaceae</taxon>
        <taxon>Methanosarcina</taxon>
    </lineage>
</organism>
<dbReference type="EMBL" id="CP009512">
    <property type="protein sequence ID" value="AKB63806.1"/>
    <property type="molecule type" value="Genomic_DNA"/>
</dbReference>
<dbReference type="InterPro" id="IPR050189">
    <property type="entry name" value="MFS_Efflux_Transporters"/>
</dbReference>
<keyword evidence="4 7" id="KW-1133">Transmembrane helix</keyword>
<evidence type="ECO:0000256" key="7">
    <source>
        <dbReference type="SAM" id="Phobius"/>
    </source>
</evidence>
<sequence>MNSKKLLLYSSVFAIQGLSNAVIPILPELAGEGSTSPAVSSLLYSGYFIGALLTLLPFGILADRIGNLKVVSLGITLTLISGIFISISDNLWVLGISRFVEGLGCGAFFPAAYSMIADWKDSHQSLGEFNFLLNAGLAAGVFFSGMLAELEIKTAINIFTLLAFLSFIFLLRETRGQTPDNSGRKKDEYGTSKRVKPPGEPHENRTGFKPGMYLEKTRETFFENGFWKLWGISVVLYGATGVLNSNYADYSAGFLTKPELGFAISASYLAAMLSSLAAGKTKAKNKSIIRAGIVLAAAGILFSLKVPLLAFFLIGAGGGAAVLGLVAAVSRVSSSGIAMGLFNTGIYAGLGLIPVFGSLFIGPLGYESVFLGSGLVLLTTLFVKFE</sequence>
<feature type="transmembrane region" description="Helical" evidence="7">
    <location>
        <begin position="99"/>
        <end position="117"/>
    </location>
</feature>
<dbReference type="KEGG" id="mmj:MSMAS_0610"/>
<feature type="compositionally biased region" description="Basic and acidic residues" evidence="6">
    <location>
        <begin position="182"/>
        <end position="206"/>
    </location>
</feature>
<feature type="transmembrane region" description="Helical" evidence="7">
    <location>
        <begin position="154"/>
        <end position="171"/>
    </location>
</feature>
<dbReference type="Proteomes" id="UP000033097">
    <property type="component" value="Chromosome"/>
</dbReference>
<proteinExistence type="predicted"/>
<dbReference type="InterPro" id="IPR011701">
    <property type="entry name" value="MFS"/>
</dbReference>
<comment type="subcellular location">
    <subcellularLocation>
        <location evidence="1">Cell membrane</location>
        <topology evidence="1">Multi-pass membrane protein</topology>
    </subcellularLocation>
</comment>
<dbReference type="RefSeq" id="WP_011032654.1">
    <property type="nucleotide sequence ID" value="NZ_CP009512.1"/>
</dbReference>
<feature type="transmembrane region" description="Helical" evidence="7">
    <location>
        <begin position="129"/>
        <end position="148"/>
    </location>
</feature>
<evidence type="ECO:0000256" key="6">
    <source>
        <dbReference type="SAM" id="MobiDB-lite"/>
    </source>
</evidence>
<dbReference type="AlphaFoldDB" id="A0A0E3LTN0"/>
<dbReference type="InterPro" id="IPR036259">
    <property type="entry name" value="MFS_trans_sf"/>
</dbReference>
<dbReference type="Gene3D" id="1.20.1250.20">
    <property type="entry name" value="MFS general substrate transporter like domains"/>
    <property type="match status" value="1"/>
</dbReference>
<feature type="transmembrane region" description="Helical" evidence="7">
    <location>
        <begin position="70"/>
        <end position="87"/>
    </location>
</feature>
<feature type="transmembrane region" description="Helical" evidence="7">
    <location>
        <begin position="287"/>
        <end position="304"/>
    </location>
</feature>
<dbReference type="GO" id="GO:0022857">
    <property type="term" value="F:transmembrane transporter activity"/>
    <property type="evidence" value="ECO:0007669"/>
    <property type="project" value="InterPro"/>
</dbReference>
<gene>
    <name evidence="9" type="ORF">MSMAS_0610</name>
</gene>
<dbReference type="SUPFAM" id="SSF103473">
    <property type="entry name" value="MFS general substrate transporter"/>
    <property type="match status" value="1"/>
</dbReference>
<evidence type="ECO:0000259" key="8">
    <source>
        <dbReference type="PROSITE" id="PS50850"/>
    </source>
</evidence>
<dbReference type="PANTHER" id="PTHR43124:SF9">
    <property type="entry name" value="SUGAR TRANSPORT FAMILY PROTEIN"/>
    <property type="match status" value="1"/>
</dbReference>